<comment type="function">
    <text evidence="9">Probably acts as a heme chaperone, transferring heme to an unknown acceptor. Binds one molecule of heme per monomer, possibly covalently. Binds 1 [4Fe-4S] cluster. The cluster is coordinated with 3 cysteines and an exchangeable S-adenosyl-L-methionine.</text>
</comment>
<dbReference type="CDD" id="cd01335">
    <property type="entry name" value="Radical_SAM"/>
    <property type="match status" value="1"/>
</dbReference>
<dbReference type="SFLD" id="SFLDG01065">
    <property type="entry name" value="anaerobic_coproporphyrinogen-I"/>
    <property type="match status" value="1"/>
</dbReference>
<organism evidence="11 12">
    <name type="scientific">Oscillochloris trichoides DG-6</name>
    <dbReference type="NCBI Taxonomy" id="765420"/>
    <lineage>
        <taxon>Bacteria</taxon>
        <taxon>Bacillati</taxon>
        <taxon>Chloroflexota</taxon>
        <taxon>Chloroflexia</taxon>
        <taxon>Chloroflexales</taxon>
        <taxon>Chloroflexineae</taxon>
        <taxon>Oscillochloridaceae</taxon>
        <taxon>Oscillochloris</taxon>
    </lineage>
</organism>
<dbReference type="InterPro" id="IPR058240">
    <property type="entry name" value="rSAM_sf"/>
</dbReference>
<dbReference type="InterPro" id="IPR013785">
    <property type="entry name" value="Aldolase_TIM"/>
</dbReference>
<dbReference type="GO" id="GO:0046872">
    <property type="term" value="F:metal ion binding"/>
    <property type="evidence" value="ECO:0007669"/>
    <property type="project" value="UniProtKB-UniRule"/>
</dbReference>
<dbReference type="Pfam" id="PF06969">
    <property type="entry name" value="HemN_C"/>
    <property type="match status" value="1"/>
</dbReference>
<gene>
    <name evidence="11" type="ORF">OSCT_2668</name>
</gene>
<dbReference type="SUPFAM" id="SSF102114">
    <property type="entry name" value="Radical SAM enzymes"/>
    <property type="match status" value="1"/>
</dbReference>
<dbReference type="OrthoDB" id="9808022at2"/>
<dbReference type="SFLD" id="SFLDF00288">
    <property type="entry name" value="HemN-like__clustered_with_nucl"/>
    <property type="match status" value="1"/>
</dbReference>
<dbReference type="PROSITE" id="PS51918">
    <property type="entry name" value="RADICAL_SAM"/>
    <property type="match status" value="1"/>
</dbReference>
<evidence type="ECO:0000256" key="3">
    <source>
        <dbReference type="ARBA" id="ARBA00022617"/>
    </source>
</evidence>
<evidence type="ECO:0000256" key="1">
    <source>
        <dbReference type="ARBA" id="ARBA00006100"/>
    </source>
</evidence>
<dbReference type="InterPro" id="IPR006638">
    <property type="entry name" value="Elp3/MiaA/NifB-like_rSAM"/>
</dbReference>
<dbReference type="eggNOG" id="COG0635">
    <property type="taxonomic scope" value="Bacteria"/>
</dbReference>
<dbReference type="GO" id="GO:0006779">
    <property type="term" value="P:porphyrin-containing compound biosynthetic process"/>
    <property type="evidence" value="ECO:0007669"/>
    <property type="project" value="InterPro"/>
</dbReference>
<evidence type="ECO:0000313" key="12">
    <source>
        <dbReference type="Proteomes" id="UP000054010"/>
    </source>
</evidence>
<dbReference type="SFLD" id="SFLDG01082">
    <property type="entry name" value="B12-binding_domain_containing"/>
    <property type="match status" value="1"/>
</dbReference>
<keyword evidence="6 9" id="KW-0408">Iron</keyword>
<sequence length="394" mass="43409">MKHLYIHIPFCHRRCSYCDFNSYANMDDRIEPYVAALCAELAMLASITPTPPVSAEAAALRPTIFLGGGTPTMLTLDQIERVLVAASQIVPLAGAEISCEANPGTLLDPDYLRGLRQLGVNRLSLGVQSLHNPTLRILGRIHSAEEAHQSYLQAREAGFESISLDFIFGLPGQTLEDWETTLNEISTWQPDHLSLYSLILEEQTPLYAQVTAGRIRLPDDDRSATMYEMAIEHLAANGYVQYEISNFARSHTAGPLPSHACQHNLAYWLNSDYLAAGAGAYGHLTLPPDPHRYANRLTIEGYMAALDAGQRPLAEIIPLSPADICAETMMMGLRLNIGVGAAHFAARCGHPLDAIYSSEIADLLAQGLLQRDTERVWLTPRGRMIGNQVFQRFL</sequence>
<keyword evidence="12" id="KW-1185">Reference proteome</keyword>
<name>E1IH67_9CHLR</name>
<dbReference type="GO" id="GO:0051539">
    <property type="term" value="F:4 iron, 4 sulfur cluster binding"/>
    <property type="evidence" value="ECO:0007669"/>
    <property type="project" value="UniProtKB-UniRule"/>
</dbReference>
<comment type="similarity">
    <text evidence="1">Belongs to the anaerobic coproporphyrinogen-III oxidase family. HemW subfamily.</text>
</comment>
<reference evidence="11 12" key="1">
    <citation type="journal article" date="2011" name="J. Bacteriol.">
        <title>Draft genome sequence of the anoxygenic filamentous phototrophic bacterium Oscillochloris trichoides subsp. DG-6.</title>
        <authorList>
            <person name="Kuznetsov B.B."/>
            <person name="Ivanovsky R.N."/>
            <person name="Keppen O.I."/>
            <person name="Sukhacheva M.V."/>
            <person name="Bumazhkin B.K."/>
            <person name="Patutina E.O."/>
            <person name="Beletsky A.V."/>
            <person name="Mardanov A.V."/>
            <person name="Baslerov R.V."/>
            <person name="Panteleeva A.N."/>
            <person name="Kolganova T.V."/>
            <person name="Ravin N.V."/>
            <person name="Skryabin K.G."/>
        </authorList>
    </citation>
    <scope>NUCLEOTIDE SEQUENCE [LARGE SCALE GENOMIC DNA]</scope>
    <source>
        <strain evidence="11 12">DG-6</strain>
    </source>
</reference>
<dbReference type="AlphaFoldDB" id="E1IH67"/>
<dbReference type="SFLD" id="SFLDF00562">
    <property type="entry name" value="HemN-like__clustered_with_heat"/>
    <property type="match status" value="1"/>
</dbReference>
<dbReference type="STRING" id="765420.OSCT_2668"/>
<dbReference type="InterPro" id="IPR010723">
    <property type="entry name" value="HemN_C"/>
</dbReference>
<keyword evidence="9" id="KW-0004">4Fe-4S</keyword>
<dbReference type="Proteomes" id="UP000054010">
    <property type="component" value="Unassembled WGS sequence"/>
</dbReference>
<evidence type="ECO:0000256" key="9">
    <source>
        <dbReference type="RuleBase" id="RU364116"/>
    </source>
</evidence>
<dbReference type="PANTHER" id="PTHR13932">
    <property type="entry name" value="COPROPORPHYRINIGEN III OXIDASE"/>
    <property type="match status" value="1"/>
</dbReference>
<feature type="domain" description="Radical SAM core" evidence="10">
    <location>
        <begin position="1"/>
        <end position="240"/>
    </location>
</feature>
<evidence type="ECO:0000256" key="8">
    <source>
        <dbReference type="ARBA" id="ARBA00023186"/>
    </source>
</evidence>
<keyword evidence="4 9" id="KW-0949">S-adenosyl-L-methionine</keyword>
<dbReference type="Pfam" id="PF04055">
    <property type="entry name" value="Radical_SAM"/>
    <property type="match status" value="1"/>
</dbReference>
<protein>
    <recommendedName>
        <fullName evidence="2 9">Heme chaperone HemW</fullName>
    </recommendedName>
</protein>
<dbReference type="NCBIfam" id="TIGR00539">
    <property type="entry name" value="hemN_rel"/>
    <property type="match status" value="1"/>
</dbReference>
<keyword evidence="8 9" id="KW-0143">Chaperone</keyword>
<dbReference type="GO" id="GO:0005737">
    <property type="term" value="C:cytoplasm"/>
    <property type="evidence" value="ECO:0007669"/>
    <property type="project" value="UniProtKB-SubCell"/>
</dbReference>
<dbReference type="InterPro" id="IPR004559">
    <property type="entry name" value="HemW-like"/>
</dbReference>
<comment type="caution">
    <text evidence="11">The sequence shown here is derived from an EMBL/GenBank/DDBJ whole genome shotgun (WGS) entry which is preliminary data.</text>
</comment>
<keyword evidence="3 9" id="KW-0349">Heme</keyword>
<keyword evidence="7 9" id="KW-0411">Iron-sulfur</keyword>
<dbReference type="InterPro" id="IPR034505">
    <property type="entry name" value="Coproporphyrinogen-III_oxidase"/>
</dbReference>
<evidence type="ECO:0000313" key="11">
    <source>
        <dbReference type="EMBL" id="EFO79542.1"/>
    </source>
</evidence>
<dbReference type="SMART" id="SM00729">
    <property type="entry name" value="Elp3"/>
    <property type="match status" value="1"/>
</dbReference>
<evidence type="ECO:0000256" key="2">
    <source>
        <dbReference type="ARBA" id="ARBA00017228"/>
    </source>
</evidence>
<keyword evidence="5 9" id="KW-0479">Metal-binding</keyword>
<evidence type="ECO:0000256" key="5">
    <source>
        <dbReference type="ARBA" id="ARBA00022723"/>
    </source>
</evidence>
<accession>E1IH67</accession>
<evidence type="ECO:0000259" key="10">
    <source>
        <dbReference type="PROSITE" id="PS51918"/>
    </source>
</evidence>
<comment type="subcellular location">
    <subcellularLocation>
        <location evidence="9">Cytoplasm</location>
    </subcellularLocation>
</comment>
<evidence type="ECO:0000256" key="4">
    <source>
        <dbReference type="ARBA" id="ARBA00022691"/>
    </source>
</evidence>
<evidence type="ECO:0000256" key="6">
    <source>
        <dbReference type="ARBA" id="ARBA00023004"/>
    </source>
</evidence>
<dbReference type="GO" id="GO:0004109">
    <property type="term" value="F:coproporphyrinogen oxidase activity"/>
    <property type="evidence" value="ECO:0007669"/>
    <property type="project" value="InterPro"/>
</dbReference>
<dbReference type="InterPro" id="IPR007197">
    <property type="entry name" value="rSAM"/>
</dbReference>
<dbReference type="PANTHER" id="PTHR13932:SF5">
    <property type="entry name" value="RADICAL S-ADENOSYL METHIONINE DOMAIN-CONTAINING PROTEIN 1, MITOCHONDRIAL"/>
    <property type="match status" value="1"/>
</dbReference>
<proteinExistence type="inferred from homology"/>
<dbReference type="SFLD" id="SFLDS00029">
    <property type="entry name" value="Radical_SAM"/>
    <property type="match status" value="1"/>
</dbReference>
<dbReference type="Gene3D" id="3.20.20.70">
    <property type="entry name" value="Aldolase class I"/>
    <property type="match status" value="1"/>
</dbReference>
<dbReference type="HOGENOM" id="CLU_027579_1_1_0"/>
<evidence type="ECO:0000256" key="7">
    <source>
        <dbReference type="ARBA" id="ARBA00023014"/>
    </source>
</evidence>
<dbReference type="EMBL" id="ADVR01000112">
    <property type="protein sequence ID" value="EFO79542.1"/>
    <property type="molecule type" value="Genomic_DNA"/>
</dbReference>
<keyword evidence="9" id="KW-0963">Cytoplasm</keyword>